<evidence type="ECO:0000256" key="4">
    <source>
        <dbReference type="ARBA" id="ARBA00022452"/>
    </source>
</evidence>
<dbReference type="RefSeq" id="WP_116220567.1">
    <property type="nucleotide sequence ID" value="NZ_CP038196.1"/>
</dbReference>
<comment type="caution">
    <text evidence="18">The sequence shown here is derived from an EMBL/GenBank/DDBJ whole genome shotgun (WGS) entry which is preliminary data.</text>
</comment>
<keyword evidence="4 14" id="KW-1134">Transmembrane beta strand</keyword>
<accession>A0A3D9XRY0</accession>
<proteinExistence type="inferred from homology"/>
<dbReference type="SUPFAM" id="SSF56935">
    <property type="entry name" value="Porins"/>
    <property type="match status" value="1"/>
</dbReference>
<evidence type="ECO:0000256" key="12">
    <source>
        <dbReference type="ARBA" id="ARBA00023170"/>
    </source>
</evidence>
<dbReference type="InterPro" id="IPR010105">
    <property type="entry name" value="TonB_sidphr_rcpt"/>
</dbReference>
<evidence type="ECO:0000256" key="3">
    <source>
        <dbReference type="ARBA" id="ARBA00022448"/>
    </source>
</evidence>
<evidence type="ECO:0000313" key="19">
    <source>
        <dbReference type="Proteomes" id="UP000256941"/>
    </source>
</evidence>
<keyword evidence="9" id="KW-0406">Ion transport</keyword>
<evidence type="ECO:0000256" key="16">
    <source>
        <dbReference type="RuleBase" id="RU003357"/>
    </source>
</evidence>
<keyword evidence="6 14" id="KW-0812">Transmembrane</keyword>
<evidence type="ECO:0000256" key="14">
    <source>
        <dbReference type="PROSITE-ProRule" id="PRU01360"/>
    </source>
</evidence>
<dbReference type="Proteomes" id="UP000256941">
    <property type="component" value="Unassembled WGS sequence"/>
</dbReference>
<dbReference type="InterPro" id="IPR012910">
    <property type="entry name" value="Plug_dom"/>
</dbReference>
<dbReference type="Gene3D" id="3.55.50.30">
    <property type="match status" value="1"/>
</dbReference>
<keyword evidence="10 16" id="KW-0798">TonB box</keyword>
<evidence type="ECO:0000256" key="1">
    <source>
        <dbReference type="ARBA" id="ARBA00004571"/>
    </source>
</evidence>
<keyword evidence="12 18" id="KW-0675">Receptor</keyword>
<evidence type="ECO:0000256" key="5">
    <source>
        <dbReference type="ARBA" id="ARBA00022496"/>
    </source>
</evidence>
<dbReference type="InterPro" id="IPR036942">
    <property type="entry name" value="Beta-barrel_TonB_sf"/>
</dbReference>
<evidence type="ECO:0000256" key="8">
    <source>
        <dbReference type="ARBA" id="ARBA00023004"/>
    </source>
</evidence>
<dbReference type="SMART" id="SM00965">
    <property type="entry name" value="STN"/>
    <property type="match status" value="1"/>
</dbReference>
<gene>
    <name evidence="18" type="ORF">BDD41_0322</name>
</gene>
<evidence type="ECO:0000256" key="15">
    <source>
        <dbReference type="PROSITE-ProRule" id="PRU10144"/>
    </source>
</evidence>
<dbReference type="GO" id="GO:0015344">
    <property type="term" value="F:siderophore uptake transmembrane transporter activity"/>
    <property type="evidence" value="ECO:0007669"/>
    <property type="project" value="TreeGrafter"/>
</dbReference>
<dbReference type="GO" id="GO:0009279">
    <property type="term" value="C:cell outer membrane"/>
    <property type="evidence" value="ECO:0007669"/>
    <property type="project" value="UniProtKB-SubCell"/>
</dbReference>
<evidence type="ECO:0000256" key="11">
    <source>
        <dbReference type="ARBA" id="ARBA00023136"/>
    </source>
</evidence>
<dbReference type="Pfam" id="PF07660">
    <property type="entry name" value="STN"/>
    <property type="match status" value="1"/>
</dbReference>
<evidence type="ECO:0000256" key="2">
    <source>
        <dbReference type="ARBA" id="ARBA00009810"/>
    </source>
</evidence>
<dbReference type="Gene3D" id="2.40.170.20">
    <property type="entry name" value="TonB-dependent receptor, beta-barrel domain"/>
    <property type="match status" value="1"/>
</dbReference>
<evidence type="ECO:0000256" key="13">
    <source>
        <dbReference type="ARBA" id="ARBA00023237"/>
    </source>
</evidence>
<dbReference type="Pfam" id="PF07715">
    <property type="entry name" value="Plug"/>
    <property type="match status" value="1"/>
</dbReference>
<dbReference type="PROSITE" id="PS01156">
    <property type="entry name" value="TONB_DEPENDENT_REC_2"/>
    <property type="match status" value="1"/>
</dbReference>
<dbReference type="GO" id="GO:0038023">
    <property type="term" value="F:signaling receptor activity"/>
    <property type="evidence" value="ECO:0007669"/>
    <property type="project" value="InterPro"/>
</dbReference>
<dbReference type="Pfam" id="PF00593">
    <property type="entry name" value="TonB_dep_Rec_b-barrel"/>
    <property type="match status" value="1"/>
</dbReference>
<dbReference type="CDD" id="cd01347">
    <property type="entry name" value="ligand_gated_channel"/>
    <property type="match status" value="1"/>
</dbReference>
<keyword evidence="13 14" id="KW-0998">Cell outer membrane</keyword>
<protein>
    <submittedName>
        <fullName evidence="18">Outer membrane receptor for ferric coprogen and ferric-rhodotorulic acid</fullName>
    </submittedName>
</protein>
<dbReference type="GO" id="GO:0015891">
    <property type="term" value="P:siderophore transport"/>
    <property type="evidence" value="ECO:0007669"/>
    <property type="project" value="InterPro"/>
</dbReference>
<dbReference type="PANTHER" id="PTHR32552:SF74">
    <property type="entry name" value="HYDROXAMATE SIDEROPHORE RECEPTOR FHUE"/>
    <property type="match status" value="1"/>
</dbReference>
<reference evidence="18 19" key="1">
    <citation type="submission" date="2018-08" db="EMBL/GenBank/DDBJ databases">
        <title>Genomic Encyclopedia of Archaeal and Bacterial Type Strains, Phase II (KMG-II): from individual species to whole genera.</title>
        <authorList>
            <person name="Goeker M."/>
        </authorList>
    </citation>
    <scope>NUCLEOTIDE SEQUENCE [LARGE SCALE GENOMIC DNA]</scope>
    <source>
        <strain evidence="18 19">DSM 17099</strain>
    </source>
</reference>
<dbReference type="InterPro" id="IPR000531">
    <property type="entry name" value="Beta-barrel_TonB"/>
</dbReference>
<dbReference type="InterPro" id="IPR039426">
    <property type="entry name" value="TonB-dep_rcpt-like"/>
</dbReference>
<keyword evidence="7" id="KW-0732">Signal</keyword>
<name>A0A3D9XRY0_PARVE</name>
<evidence type="ECO:0000256" key="7">
    <source>
        <dbReference type="ARBA" id="ARBA00022729"/>
    </source>
</evidence>
<comment type="similarity">
    <text evidence="2 14 16">Belongs to the TonB-dependent receptor family.</text>
</comment>
<evidence type="ECO:0000256" key="10">
    <source>
        <dbReference type="ARBA" id="ARBA00023077"/>
    </source>
</evidence>
<dbReference type="InterPro" id="IPR010917">
    <property type="entry name" value="TonB_rcpt_CS"/>
</dbReference>
<organism evidence="18 19">
    <name type="scientific">Paracoccus versutus</name>
    <name type="common">Thiobacillus versutus</name>
    <dbReference type="NCBI Taxonomy" id="34007"/>
    <lineage>
        <taxon>Bacteria</taxon>
        <taxon>Pseudomonadati</taxon>
        <taxon>Pseudomonadota</taxon>
        <taxon>Alphaproteobacteria</taxon>
        <taxon>Rhodobacterales</taxon>
        <taxon>Paracoccaceae</taxon>
        <taxon>Paracoccus</taxon>
    </lineage>
</organism>
<dbReference type="NCBIfam" id="TIGR01783">
    <property type="entry name" value="TonB-siderophor"/>
    <property type="match status" value="1"/>
</dbReference>
<feature type="short sequence motif" description="TonB C-terminal box" evidence="15">
    <location>
        <begin position="826"/>
        <end position="843"/>
    </location>
</feature>
<comment type="subcellular location">
    <subcellularLocation>
        <location evidence="1 14">Cell outer membrane</location>
        <topology evidence="1 14">Multi-pass membrane protein</topology>
    </subcellularLocation>
</comment>
<keyword evidence="8" id="KW-0408">Iron</keyword>
<dbReference type="EMBL" id="QTUJ01000001">
    <property type="protein sequence ID" value="REF71863.1"/>
    <property type="molecule type" value="Genomic_DNA"/>
</dbReference>
<evidence type="ECO:0000256" key="9">
    <source>
        <dbReference type="ARBA" id="ARBA00023065"/>
    </source>
</evidence>
<dbReference type="AlphaFoldDB" id="A0A3D9XRY0"/>
<evidence type="ECO:0000259" key="17">
    <source>
        <dbReference type="SMART" id="SM00965"/>
    </source>
</evidence>
<dbReference type="PANTHER" id="PTHR32552">
    <property type="entry name" value="FERRICHROME IRON RECEPTOR-RELATED"/>
    <property type="match status" value="1"/>
</dbReference>
<keyword evidence="11 14" id="KW-0472">Membrane</keyword>
<keyword evidence="5" id="KW-0410">Iron transport</keyword>
<sequence length="843" mass="90987">MTYLTCAPVAVARALALSTGLSAPRGAVRALLVGTALGATITAPALAQARDYAIGPGRLSDVLARYAAASGVQLVYEPSALAGLQSAGIRGSYTVEQGFSVLLSGSGYQLQQAGPRSYVLVRPGAAAPAGAGDGAVVLDTVTLRGGSATTEGSGSYATPSASIARGAESLKEVPQSVTVLTSQAIEDQGLTNLSDALTKAPGIVVTRESGNPIIYSRGFKVDNYQIDSLGTSYISIYRPDFDLVTYDRVEILRGAEGLFSGAGEPGGTVNLARKRPTGQFQSSASASVGSWNNRRIEADVSGPLGLGGKLRGRLVGAWQDRDFFYSPSDEKKRVLYGILEYDLTPSTVVSAGISYQRSVGANWMGGLPTYTDGTQLGLPRDVALTVDWAERERTIHEVFATVEHQFNPDWTLKFSAQRQKFDLNYLNLYVGGPVDPATGVFGQPSASAEDDGNRSTGVDVSISGRFSAWGREHKLIAGADWRKSHGLQMRRNVVPNLLPGMLTLDSFPDLDLPRPSVGGLNHGWPAWGAKQQGVYARLEMEATDRLHVILGGRYASYRYSSTYELYDADGNITERDVIGYNDTGIFTPYAGLVYDLTPHWTAYASLTEVYKPQASYFSGPTDNAKPLDPITGRNYEIGAKGELLDGAMNLSAALYRIERKGEAVRDPSYPGFSEDGNSCCYLAKGKIVSQGIDLEVSGEVAPGWQVFAGYTYNHNEDKSDGAAYHSLTPRHMFKLWTDYNLPGDWSKWTFGGGVTVKSRHANSGTYWLRGPDGNWTQPEFEIRQGGYSVWDAHVQYQIDEQWALALNVNNVFDKTYYATIGTPGGGNWYGEPRNATLTLRGRF</sequence>
<dbReference type="InterPro" id="IPR037066">
    <property type="entry name" value="Plug_dom_sf"/>
</dbReference>
<dbReference type="InterPro" id="IPR011662">
    <property type="entry name" value="Secretin/TonB_short_N"/>
</dbReference>
<evidence type="ECO:0000313" key="18">
    <source>
        <dbReference type="EMBL" id="REF71863.1"/>
    </source>
</evidence>
<keyword evidence="3 14" id="KW-0813">Transport</keyword>
<dbReference type="Gene3D" id="2.170.130.10">
    <property type="entry name" value="TonB-dependent receptor, plug domain"/>
    <property type="match status" value="1"/>
</dbReference>
<feature type="domain" description="Secretin/TonB short N-terminal" evidence="17">
    <location>
        <begin position="72"/>
        <end position="123"/>
    </location>
</feature>
<evidence type="ECO:0000256" key="6">
    <source>
        <dbReference type="ARBA" id="ARBA00022692"/>
    </source>
</evidence>
<dbReference type="PROSITE" id="PS52016">
    <property type="entry name" value="TONB_DEPENDENT_REC_3"/>
    <property type="match status" value="1"/>
</dbReference>